<dbReference type="EMBL" id="HE797173">
    <property type="protein sequence ID" value="CCM04939.1"/>
    <property type="molecule type" value="Genomic_DNA"/>
</dbReference>
<name>J4H4G2_9APHY</name>
<dbReference type="SMART" id="SM00220">
    <property type="entry name" value="S_TKc"/>
    <property type="match status" value="1"/>
</dbReference>
<dbReference type="Gene3D" id="1.10.510.10">
    <property type="entry name" value="Transferase(Phosphotransferase) domain 1"/>
    <property type="match status" value="1"/>
</dbReference>
<evidence type="ECO:0000259" key="3">
    <source>
        <dbReference type="PROSITE" id="PS50011"/>
    </source>
</evidence>
<dbReference type="STRING" id="599839.J4H4G2"/>
<evidence type="ECO:0000313" key="5">
    <source>
        <dbReference type="Proteomes" id="UP000006352"/>
    </source>
</evidence>
<dbReference type="RefSeq" id="XP_012184222.1">
    <property type="nucleotide sequence ID" value="XM_012328832.1"/>
</dbReference>
<dbReference type="OrthoDB" id="5979581at2759"/>
<dbReference type="GeneID" id="24099850"/>
<dbReference type="PROSITE" id="PS00107">
    <property type="entry name" value="PROTEIN_KINASE_ATP"/>
    <property type="match status" value="1"/>
</dbReference>
<accession>J4H4G2</accession>
<dbReference type="SUPFAM" id="SSF56112">
    <property type="entry name" value="Protein kinase-like (PK-like)"/>
    <property type="match status" value="1"/>
</dbReference>
<dbReference type="InterPro" id="IPR050235">
    <property type="entry name" value="CK1_Ser-Thr_kinase"/>
</dbReference>
<evidence type="ECO:0000256" key="2">
    <source>
        <dbReference type="SAM" id="MobiDB-lite"/>
    </source>
</evidence>
<dbReference type="InterPro" id="IPR017441">
    <property type="entry name" value="Protein_kinase_ATP_BS"/>
</dbReference>
<dbReference type="HOGENOM" id="CLU_019279_2_7_1"/>
<sequence length="544" mass="61549">MSHHSYPQKIGNWWLGANLGSGFSGSIFRATNIHTRQEVAIKLQDVDVDCPTNRYERSFYPALQGGVGMPTLWASGIEGDYDYLVIDLLGSSLDSLFRRSGRSVMDLRSVCCIAMQVVSPTLLPAPNGAFRTFVSLLPRLCLALRAIRSPDWNSCIRAVIYMIDFGFSKFYIDPVTKRHIPDSKVKRDFIGNYWFSSVAVHCRGKVPSRRDDLEAVALMLIHLLTPGGLSWTRNGVPKTNAAHDRLMREKRDAQPEDLCRGLPAVFEEFLRYCRRLKFSECPDYAHWVNEFRELAVDKGYPRSSLFVWPPPNPEPTVQVISPTKRSALADKDAVEGILNNLANLQIRDRQVLGSRKETADADRDEVKTPVGFEDIIVISSDDENMAPAAMRLPKAVQLNKLVRSVPGATDNVALARVVHDFVTVLQDSRSRTLTKEGFAFLDALYKQLADPSVYVQPLRTSRPRDSAKDGEQVHPEPRQVKQNKLWNMRRDVATAKNNKALAQLVAEFGALINRSIHFKLDSRRSKFNTNVTRKKQPQHEYQYH</sequence>
<organism evidence="4 5">
    <name type="scientific">Fibroporia radiculosa</name>
    <dbReference type="NCBI Taxonomy" id="599839"/>
    <lineage>
        <taxon>Eukaryota</taxon>
        <taxon>Fungi</taxon>
        <taxon>Dikarya</taxon>
        <taxon>Basidiomycota</taxon>
        <taxon>Agaricomycotina</taxon>
        <taxon>Agaricomycetes</taxon>
        <taxon>Polyporales</taxon>
        <taxon>Fibroporiaceae</taxon>
        <taxon>Fibroporia</taxon>
    </lineage>
</organism>
<gene>
    <name evidence="4" type="ORF">FIBRA_07136</name>
</gene>
<dbReference type="PANTHER" id="PTHR11909">
    <property type="entry name" value="CASEIN KINASE-RELATED"/>
    <property type="match status" value="1"/>
</dbReference>
<keyword evidence="5" id="KW-1185">Reference proteome</keyword>
<evidence type="ECO:0000313" key="4">
    <source>
        <dbReference type="EMBL" id="CCM04939.1"/>
    </source>
</evidence>
<dbReference type="GO" id="GO:0004672">
    <property type="term" value="F:protein kinase activity"/>
    <property type="evidence" value="ECO:0007669"/>
    <property type="project" value="InterPro"/>
</dbReference>
<proteinExistence type="predicted"/>
<dbReference type="AlphaFoldDB" id="J4H4G2"/>
<evidence type="ECO:0000256" key="1">
    <source>
        <dbReference type="PROSITE-ProRule" id="PRU10141"/>
    </source>
</evidence>
<dbReference type="GO" id="GO:0005524">
    <property type="term" value="F:ATP binding"/>
    <property type="evidence" value="ECO:0007669"/>
    <property type="project" value="UniProtKB-UniRule"/>
</dbReference>
<feature type="compositionally biased region" description="Basic and acidic residues" evidence="2">
    <location>
        <begin position="462"/>
        <end position="478"/>
    </location>
</feature>
<dbReference type="InterPro" id="IPR000719">
    <property type="entry name" value="Prot_kinase_dom"/>
</dbReference>
<feature type="domain" description="Protein kinase" evidence="3">
    <location>
        <begin position="13"/>
        <end position="295"/>
    </location>
</feature>
<dbReference type="InParanoid" id="J4H4G2"/>
<reference evidence="4 5" key="1">
    <citation type="journal article" date="2012" name="Appl. Environ. Microbiol.">
        <title>Short-read sequencing for genomic analysis of the brown rot fungus Fibroporia radiculosa.</title>
        <authorList>
            <person name="Tang J.D."/>
            <person name="Perkins A.D."/>
            <person name="Sonstegard T.S."/>
            <person name="Schroeder S.G."/>
            <person name="Burgess S.C."/>
            <person name="Diehl S.V."/>
        </authorList>
    </citation>
    <scope>NUCLEOTIDE SEQUENCE [LARGE SCALE GENOMIC DNA]</scope>
    <source>
        <strain evidence="4 5">TFFH 294</strain>
    </source>
</reference>
<dbReference type="PROSITE" id="PS50011">
    <property type="entry name" value="PROTEIN_KINASE_DOM"/>
    <property type="match status" value="1"/>
</dbReference>
<dbReference type="Gene3D" id="3.30.200.20">
    <property type="entry name" value="Phosphorylase Kinase, domain 1"/>
    <property type="match status" value="1"/>
</dbReference>
<feature type="region of interest" description="Disordered" evidence="2">
    <location>
        <begin position="457"/>
        <end position="478"/>
    </location>
</feature>
<keyword evidence="1" id="KW-0067">ATP-binding</keyword>
<protein>
    <recommendedName>
        <fullName evidence="3">Protein kinase domain-containing protein</fullName>
    </recommendedName>
</protein>
<dbReference type="InterPro" id="IPR011009">
    <property type="entry name" value="Kinase-like_dom_sf"/>
</dbReference>
<feature type="binding site" evidence="1">
    <location>
        <position position="42"/>
    </location>
    <ligand>
        <name>ATP</name>
        <dbReference type="ChEBI" id="CHEBI:30616"/>
    </ligand>
</feature>
<keyword evidence="1" id="KW-0547">Nucleotide-binding</keyword>
<dbReference type="Proteomes" id="UP000006352">
    <property type="component" value="Unassembled WGS sequence"/>
</dbReference>